<sequence length="1459" mass="162894">MYSSRGSGAYGQSYTGQSAYGQNLSANYSGASVGGHDATPHSAASRHSGVLGSSQDADVGSYRAHTAVAQYGGQYSSVYGSAAVSTAQQTPSLSTKGAGSSALDARGGYSLGVSDSPKFASSDYLSSSSTHGYGHKSDQLYGDKSLDYSGLDRRQYGERQSGYIGRDLSSDPTGRYATDSVGYSHQHQATLLRQEQLLKSQSLQAASLDGGTRQTDYLAARAAASRHPTQDLMSYGGRIDSEPHASSMLSATSYSGQHAPSILGAAPRRNVDDLLYSQNASNPGYGVSLPPGRDYASGKGIHGNAMDLDYPANPLSSDRKDDRASYLRDFELREEERRRDRLRDRDRDRERDKERERLRERERDREKEREKERMERREKERERDRKRALEVKLERTPVRSSKDPRSTSKDPRGSSLTKETKSSRRDSPHRGSLHRHRSPVKEKRREYICKVYPSCLVNIERDYLSIDKRYPRLFISPEFSKVVVNWPKENLKLSMNTPVSFEHDFVEEEGARDSSSKLLTVQPTSSEQRNTVWNAKVVLMNGLSRGALEELSSDKLLDDRIPHICNFLRFAILKKDHSFMAVGGPWEPADGGDPSNDDSSLIRAALRFIPQYHDMIICCKNLCFPLLNNGYFSYFYRYTKDIIQLDLQKCQHWNRFLEIHYDRIGKDGFFSHKEITVLYVPDLSECLPSLDEWRDQWLAHKKAVAERERQISLKKEKSRAIKESNDKSDKRKDSAASEKPDVKKKEKDNSTVKEESEKKAGASKKTVAKKDSVDVGEAKSAEKKPGETTPGQPTGSVKSVKKKIIKKIVKKVVSKTNDSAKKQSEKSGEKVVADKVATSDVPVDEVKPSVDPTGIQTTGKDIVAADIPVAKTDDEGKNDKEISSLEGKPLEKLDPAVNIGTKDVTVKTIKKKIIKRVPKKKVVDEASKSVVNEENVAAVPVKDGTDSTGKQAADADTIVPEGKKPAKVVVTKRKLKTPTSGVQDDATDSNKRDTKPDKKDEENAVEAPANDVTQSTGKQATDADTKIAPVVKKKIVKVVPKKKLKLDTSEKPEGAGDSNKNEKKSDNEDKKDGKGTEEKSGSKIAKQKTSEKDTQIVKGKLKVGDKSKDEKVTKEKDGKDEPKSKSSKEVKEKRKSDEPPRHPGLILKTKSTKDSKLRSLSLSLDSLLDYTDKDVEESTLELSLFAESFYEMLQFQMGSRILNFLQKLREKFVIKRAQRKRQREEEPDKDSANKTPTKRQKGDDPSVKSETKADTSNPTQADNEKTVAENDNSSNKEEDVKMENASDEEVEPEEEDPEEDPEEEMENDSPQHDSSNDNNAEQEADAKNESENVTSNEKAADETSKGEIKVKDEVKESKDGVQLNDEKESKVKKDDTVKKETPAVKEAVVDKELLKAFRFFDRNRVGYIRVEDMRIIIHNLGMFLSHRDVKELVQSALLESNTGRDDRILYIKLARMSDV</sequence>
<reference evidence="1" key="1">
    <citation type="submission" date="2023-10" db="EMBL/GenBank/DDBJ databases">
        <authorList>
            <person name="Rodriguez Cubillos JULIANA M."/>
            <person name="De Vega J."/>
        </authorList>
    </citation>
    <scope>NUCLEOTIDE SEQUENCE</scope>
</reference>
<protein>
    <submittedName>
        <fullName evidence="1">Uncharacterized protein</fullName>
    </submittedName>
</protein>
<dbReference type="EMBL" id="CASHSV030000109">
    <property type="protein sequence ID" value="CAJ2648022.1"/>
    <property type="molecule type" value="Genomic_DNA"/>
</dbReference>
<organism evidence="1 2">
    <name type="scientific">Trifolium pratense</name>
    <name type="common">Red clover</name>
    <dbReference type="NCBI Taxonomy" id="57577"/>
    <lineage>
        <taxon>Eukaryota</taxon>
        <taxon>Viridiplantae</taxon>
        <taxon>Streptophyta</taxon>
        <taxon>Embryophyta</taxon>
        <taxon>Tracheophyta</taxon>
        <taxon>Spermatophyta</taxon>
        <taxon>Magnoliopsida</taxon>
        <taxon>eudicotyledons</taxon>
        <taxon>Gunneridae</taxon>
        <taxon>Pentapetalae</taxon>
        <taxon>rosids</taxon>
        <taxon>fabids</taxon>
        <taxon>Fabales</taxon>
        <taxon>Fabaceae</taxon>
        <taxon>Papilionoideae</taxon>
        <taxon>50 kb inversion clade</taxon>
        <taxon>NPAAA clade</taxon>
        <taxon>Hologalegina</taxon>
        <taxon>IRL clade</taxon>
        <taxon>Trifolieae</taxon>
        <taxon>Trifolium</taxon>
    </lineage>
</organism>
<name>A0ACB0JSE0_TRIPR</name>
<comment type="caution">
    <text evidence="1">The sequence shown here is derived from an EMBL/GenBank/DDBJ whole genome shotgun (WGS) entry which is preliminary data.</text>
</comment>
<dbReference type="Proteomes" id="UP001177021">
    <property type="component" value="Unassembled WGS sequence"/>
</dbReference>
<evidence type="ECO:0000313" key="2">
    <source>
        <dbReference type="Proteomes" id="UP001177021"/>
    </source>
</evidence>
<keyword evidence="2" id="KW-1185">Reference proteome</keyword>
<gene>
    <name evidence="1" type="ORF">MILVUS5_LOCUS16436</name>
</gene>
<proteinExistence type="predicted"/>
<evidence type="ECO:0000313" key="1">
    <source>
        <dbReference type="EMBL" id="CAJ2648022.1"/>
    </source>
</evidence>
<accession>A0ACB0JSE0</accession>